<evidence type="ECO:0000313" key="1">
    <source>
        <dbReference type="EMBL" id="RJG02616.1"/>
    </source>
</evidence>
<dbReference type="OrthoDB" id="8527650at2"/>
<sequence>MDIQNLIKMANQIGAFFASYPDAQEASSEIANHLKKFWAPGMRKLLLDHVDVNHGDGLDAIVLSAIHTHRRALEPSTC</sequence>
<proteinExistence type="predicted"/>
<evidence type="ECO:0000313" key="2">
    <source>
        <dbReference type="Proteomes" id="UP000266327"/>
    </source>
</evidence>
<dbReference type="Proteomes" id="UP000266327">
    <property type="component" value="Unassembled WGS sequence"/>
</dbReference>
<dbReference type="Pfam" id="PF11390">
    <property type="entry name" value="FdsD"/>
    <property type="match status" value="1"/>
</dbReference>
<protein>
    <submittedName>
        <fullName evidence="1">Formate dehydrogenase</fullName>
    </submittedName>
</protein>
<dbReference type="EMBL" id="QYUQ01000002">
    <property type="protein sequence ID" value="RJG02616.1"/>
    <property type="molecule type" value="Genomic_DNA"/>
</dbReference>
<keyword evidence="2" id="KW-1185">Reference proteome</keyword>
<organism evidence="1 2">
    <name type="scientific">Noviherbaspirillum sedimenti</name>
    <dbReference type="NCBI Taxonomy" id="2320865"/>
    <lineage>
        <taxon>Bacteria</taxon>
        <taxon>Pseudomonadati</taxon>
        <taxon>Pseudomonadota</taxon>
        <taxon>Betaproteobacteria</taxon>
        <taxon>Burkholderiales</taxon>
        <taxon>Oxalobacteraceae</taxon>
        <taxon>Noviherbaspirillum</taxon>
    </lineage>
</organism>
<reference evidence="2" key="1">
    <citation type="submission" date="2018-09" db="EMBL/GenBank/DDBJ databases">
        <authorList>
            <person name="Zhu H."/>
        </authorList>
    </citation>
    <scope>NUCLEOTIDE SEQUENCE [LARGE SCALE GENOMIC DNA]</scope>
    <source>
        <strain evidence="2">K1S02-23</strain>
    </source>
</reference>
<dbReference type="AlphaFoldDB" id="A0A3A3GJZ0"/>
<accession>A0A3A3GJZ0</accession>
<dbReference type="InterPro" id="IPR021074">
    <property type="entry name" value="Formate_DH_dsu"/>
</dbReference>
<comment type="caution">
    <text evidence="1">The sequence shown here is derived from an EMBL/GenBank/DDBJ whole genome shotgun (WGS) entry which is preliminary data.</text>
</comment>
<name>A0A3A3GJZ0_9BURK</name>
<gene>
    <name evidence="1" type="ORF">D3878_14395</name>
</gene>
<dbReference type="RefSeq" id="WP_119786119.1">
    <property type="nucleotide sequence ID" value="NZ_QYUQ01000002.1"/>
</dbReference>